<dbReference type="PANTHER" id="PTHR13847">
    <property type="entry name" value="SARCOSINE DEHYDROGENASE-RELATED"/>
    <property type="match status" value="1"/>
</dbReference>
<dbReference type="Pfam" id="PF01266">
    <property type="entry name" value="DAO"/>
    <property type="match status" value="1"/>
</dbReference>
<dbReference type="SUPFAM" id="SSF51905">
    <property type="entry name" value="FAD/NAD(P)-binding domain"/>
    <property type="match status" value="1"/>
</dbReference>
<accession>A0A918Q395</accession>
<reference evidence="2" key="1">
    <citation type="journal article" date="2014" name="Int. J. Syst. Evol. Microbiol.">
        <title>Complete genome sequence of Corynebacterium casei LMG S-19264T (=DSM 44701T), isolated from a smear-ripened cheese.</title>
        <authorList>
            <consortium name="US DOE Joint Genome Institute (JGI-PGF)"/>
            <person name="Walter F."/>
            <person name="Albersmeier A."/>
            <person name="Kalinowski J."/>
            <person name="Ruckert C."/>
        </authorList>
    </citation>
    <scope>NUCLEOTIDE SEQUENCE</scope>
    <source>
        <strain evidence="2">KCTC 12368</strain>
    </source>
</reference>
<dbReference type="Proteomes" id="UP000619457">
    <property type="component" value="Unassembled WGS sequence"/>
</dbReference>
<evidence type="ECO:0000313" key="3">
    <source>
        <dbReference type="Proteomes" id="UP000619457"/>
    </source>
</evidence>
<dbReference type="GO" id="GO:0005737">
    <property type="term" value="C:cytoplasm"/>
    <property type="evidence" value="ECO:0007669"/>
    <property type="project" value="TreeGrafter"/>
</dbReference>
<dbReference type="AlphaFoldDB" id="A0A918Q395"/>
<proteinExistence type="predicted"/>
<evidence type="ECO:0000313" key="2">
    <source>
        <dbReference type="EMBL" id="GGZ30377.1"/>
    </source>
</evidence>
<protein>
    <submittedName>
        <fullName evidence="2">D-amino-acid dehydrogenase</fullName>
    </submittedName>
</protein>
<gene>
    <name evidence="2" type="primary">dadA</name>
    <name evidence="2" type="ORF">GCM10007049_23830</name>
</gene>
<name>A0A918Q395_9BACT</name>
<dbReference type="Gene3D" id="3.30.9.10">
    <property type="entry name" value="D-Amino Acid Oxidase, subunit A, domain 2"/>
    <property type="match status" value="1"/>
</dbReference>
<dbReference type="SUPFAM" id="SSF54373">
    <property type="entry name" value="FAD-linked reductases, C-terminal domain"/>
    <property type="match status" value="1"/>
</dbReference>
<feature type="domain" description="FAD dependent oxidoreductase" evidence="1">
    <location>
        <begin position="5"/>
        <end position="395"/>
    </location>
</feature>
<organism evidence="2 3">
    <name type="scientific">Echinicola pacifica</name>
    <dbReference type="NCBI Taxonomy" id="346377"/>
    <lineage>
        <taxon>Bacteria</taxon>
        <taxon>Pseudomonadati</taxon>
        <taxon>Bacteroidota</taxon>
        <taxon>Cytophagia</taxon>
        <taxon>Cytophagales</taxon>
        <taxon>Cyclobacteriaceae</taxon>
        <taxon>Echinicola</taxon>
    </lineage>
</organism>
<comment type="caution">
    <text evidence="2">The sequence shown here is derived from an EMBL/GenBank/DDBJ whole genome shotgun (WGS) entry which is preliminary data.</text>
</comment>
<evidence type="ECO:0000259" key="1">
    <source>
        <dbReference type="Pfam" id="PF01266"/>
    </source>
</evidence>
<dbReference type="Gene3D" id="3.50.50.60">
    <property type="entry name" value="FAD/NAD(P)-binding domain"/>
    <property type="match status" value="2"/>
</dbReference>
<dbReference type="InterPro" id="IPR006076">
    <property type="entry name" value="FAD-dep_OxRdtase"/>
</dbReference>
<dbReference type="EMBL" id="BMWX01000004">
    <property type="protein sequence ID" value="GGZ30377.1"/>
    <property type="molecule type" value="Genomic_DNA"/>
</dbReference>
<reference evidence="2" key="2">
    <citation type="submission" date="2020-09" db="EMBL/GenBank/DDBJ databases">
        <authorList>
            <person name="Sun Q."/>
            <person name="Kim S."/>
        </authorList>
    </citation>
    <scope>NUCLEOTIDE SEQUENCE</scope>
    <source>
        <strain evidence="2">KCTC 12368</strain>
    </source>
</reference>
<dbReference type="RefSeq" id="WP_018474576.1">
    <property type="nucleotide sequence ID" value="NZ_BMWX01000004.1"/>
</dbReference>
<dbReference type="InterPro" id="IPR036188">
    <property type="entry name" value="FAD/NAD-bd_sf"/>
</dbReference>
<keyword evidence="3" id="KW-1185">Reference proteome</keyword>
<sequence>MKPNLVIGGGIVGLYTAYYLLQQGEEVEILDQGEMEVNCSTGNAGMIVPSHIVPLASPGMIAKGFSWMLSSKSPFYIQPRLDRRLVDWCMLFYRHSTLQHVKKSIPSLKALSLLSRQLYVDFVAEHGDNGIQLQEKGLLMLYQTKEGEKEEREFSHLARANGLQVEVLGSEDIQRLEPNVEVRARGGIYFPEDAHLSPADLHRYLKGYLIKRGVKIHTNRAVRGFDKQGDMVTAVQTDKGSIPCGQLMICAGAWSGDLAKMLGFRLPMMGGKGYSFELPNQPQLQQASILTEARVSQSPYGPKVRFGGTMEISNQPQKINLNRVQGIFDAISRYYPDFRAEFPADQQIWSGLRPCSPDGLPYIGKSPRWTNVCFGTGHSMMGLSLAPATGKLLAQIAHHQSPSCPLEGFVVDRFC</sequence>